<dbReference type="GO" id="GO:0030864">
    <property type="term" value="C:cortical actin cytoskeleton"/>
    <property type="evidence" value="ECO:0007669"/>
    <property type="project" value="TreeGrafter"/>
</dbReference>
<dbReference type="Pfam" id="PF00400">
    <property type="entry name" value="WD40"/>
    <property type="match status" value="7"/>
</dbReference>
<feature type="repeat" description="WD" evidence="4">
    <location>
        <begin position="232"/>
        <end position="273"/>
    </location>
</feature>
<accession>A0A9W8B5F3</accession>
<feature type="repeat" description="WD" evidence="4">
    <location>
        <begin position="54"/>
        <end position="95"/>
    </location>
</feature>
<dbReference type="GO" id="GO:0030042">
    <property type="term" value="P:actin filament depolymerization"/>
    <property type="evidence" value="ECO:0007669"/>
    <property type="project" value="TreeGrafter"/>
</dbReference>
<keyword evidence="1 4" id="KW-0853">WD repeat</keyword>
<comment type="similarity">
    <text evidence="3">Belongs to the WD repeat AIP1 family.</text>
</comment>
<evidence type="ECO:0000313" key="6">
    <source>
        <dbReference type="Proteomes" id="UP001151582"/>
    </source>
</evidence>
<protein>
    <submittedName>
        <fullName evidence="5">WD40 repeat-like protein</fullName>
    </submittedName>
</protein>
<gene>
    <name evidence="5" type="primary">AIP1</name>
    <name evidence="5" type="ORF">H4R34_001460</name>
</gene>
<keyword evidence="6" id="KW-1185">Reference proteome</keyword>
<dbReference type="FunFam" id="2.130.10.10:FF:000167">
    <property type="entry name" value="Actin-interacting protein 1"/>
    <property type="match status" value="1"/>
</dbReference>
<dbReference type="InterPro" id="IPR036322">
    <property type="entry name" value="WD40_repeat_dom_sf"/>
</dbReference>
<dbReference type="GO" id="GO:0051015">
    <property type="term" value="F:actin filament binding"/>
    <property type="evidence" value="ECO:0007669"/>
    <property type="project" value="TreeGrafter"/>
</dbReference>
<comment type="caution">
    <text evidence="5">The sequence shown here is derived from an EMBL/GenBank/DDBJ whole genome shotgun (WGS) entry which is preliminary data.</text>
</comment>
<reference evidence="5" key="1">
    <citation type="submission" date="2022-07" db="EMBL/GenBank/DDBJ databases">
        <title>Phylogenomic reconstructions and comparative analyses of Kickxellomycotina fungi.</title>
        <authorList>
            <person name="Reynolds N.K."/>
            <person name="Stajich J.E."/>
            <person name="Barry K."/>
            <person name="Grigoriev I.V."/>
            <person name="Crous P."/>
            <person name="Smith M.E."/>
        </authorList>
    </citation>
    <scope>NUCLEOTIDE SEQUENCE</scope>
    <source>
        <strain evidence="5">RSA 567</strain>
    </source>
</reference>
<dbReference type="Gene3D" id="2.130.10.10">
    <property type="entry name" value="YVTN repeat-like/Quinoprotein amine dehydrogenase"/>
    <property type="match status" value="2"/>
</dbReference>
<dbReference type="SUPFAM" id="SSF50978">
    <property type="entry name" value="WD40 repeat-like"/>
    <property type="match status" value="1"/>
</dbReference>
<dbReference type="SUPFAM" id="SSF50998">
    <property type="entry name" value="Quinoprotein alcohol dehydrogenase-like"/>
    <property type="match status" value="1"/>
</dbReference>
<dbReference type="OrthoDB" id="2306at2759"/>
<feature type="repeat" description="WD" evidence="4">
    <location>
        <begin position="533"/>
        <end position="564"/>
    </location>
</feature>
<keyword evidence="2" id="KW-0677">Repeat</keyword>
<dbReference type="PROSITE" id="PS50294">
    <property type="entry name" value="WD_REPEATS_REGION"/>
    <property type="match status" value="5"/>
</dbReference>
<sequence length="609" mass="65694">MAYSLQHLYAPQPPTTRGQAVRLHAAPDGTQMVYANGRSIFVRNLDHPEQAWEYVGHRTTTTVAQFAPSGYYVASGDASGLVRIWDATQPDHLLKHETQVLSGRINDLAWDAESKRIMAVGDGKDRFGHCFLFDSGNSVGQVSGHSKVVNACAMRPSGRPFRAVTASDDGTVVFYHGAPYKLQRAIQDHTGFVNDVRYSPDGQFFASVGADQAIYVYDGKTGDQVTRLHHQGHNHTRGIYAVAWAPNSQQLLTSAGDCTAKLWDLEARQAVQTFTFAHYQSHLDQQLGNLWAGSHLVSLGLSGDLHYLDPKAGTVTRTLHGHQRAITASTVTPSQTLFTGSYDGRVCQWTLANDASPAPLSVKGTGHSSQVIALASDSDHAVSAGMDDMLRTITVSSQAFSPTAVPLDSQPKQVVMLPKGRMLALTQTNDVLLLSADGQALHRLAVPDEPSAIDASASGDRVLLGFASHHARIYALKDDQLVADLELDQGRAPITAVRFSPDGTLAAVADGQGKIHAYSTKDGSLSISHWVFHTARVNALEWRSDSLFLASGSLDSSAYVWSVKKPMKRIAVKGAHLGGVSGVHFLGHDRLITTGADGAVKVWTLEYPH</sequence>
<feature type="repeat" description="WD" evidence="4">
    <location>
        <begin position="573"/>
        <end position="609"/>
    </location>
</feature>
<dbReference type="PROSITE" id="PS50082">
    <property type="entry name" value="WD_REPEATS_2"/>
    <property type="match status" value="6"/>
</dbReference>
<dbReference type="EMBL" id="JANBQB010000069">
    <property type="protein sequence ID" value="KAJ1983111.1"/>
    <property type="molecule type" value="Genomic_DNA"/>
</dbReference>
<dbReference type="PROSITE" id="PS00678">
    <property type="entry name" value="WD_REPEATS_1"/>
    <property type="match status" value="1"/>
</dbReference>
<dbReference type="PANTHER" id="PTHR19856">
    <property type="entry name" value="WD-REPEATCONTAINING PROTEIN WDR1"/>
    <property type="match status" value="1"/>
</dbReference>
<dbReference type="FunFam" id="2.130.10.10:FF:000102">
    <property type="entry name" value="Actin-interacting protein 1"/>
    <property type="match status" value="1"/>
</dbReference>
<dbReference type="SMART" id="SM00320">
    <property type="entry name" value="WD40"/>
    <property type="match status" value="10"/>
</dbReference>
<evidence type="ECO:0000256" key="3">
    <source>
        <dbReference type="ARBA" id="ARBA00038366"/>
    </source>
</evidence>
<dbReference type="PANTHER" id="PTHR19856:SF0">
    <property type="entry name" value="WD REPEAT-CONTAINING PROTEIN 1"/>
    <property type="match status" value="1"/>
</dbReference>
<name>A0A9W8B5F3_9FUNG</name>
<organism evidence="5 6">
    <name type="scientific">Dimargaris verticillata</name>
    <dbReference type="NCBI Taxonomy" id="2761393"/>
    <lineage>
        <taxon>Eukaryota</taxon>
        <taxon>Fungi</taxon>
        <taxon>Fungi incertae sedis</taxon>
        <taxon>Zoopagomycota</taxon>
        <taxon>Kickxellomycotina</taxon>
        <taxon>Dimargaritomycetes</taxon>
        <taxon>Dimargaritales</taxon>
        <taxon>Dimargaritaceae</taxon>
        <taxon>Dimargaris</taxon>
    </lineage>
</organism>
<dbReference type="InterPro" id="IPR019775">
    <property type="entry name" value="WD40_repeat_CS"/>
</dbReference>
<dbReference type="InterPro" id="IPR015943">
    <property type="entry name" value="WD40/YVTN_repeat-like_dom_sf"/>
</dbReference>
<dbReference type="AlphaFoldDB" id="A0A9W8B5F3"/>
<feature type="repeat" description="WD" evidence="4">
    <location>
        <begin position="319"/>
        <end position="351"/>
    </location>
</feature>
<feature type="repeat" description="WD" evidence="4">
    <location>
        <begin position="186"/>
        <end position="227"/>
    </location>
</feature>
<proteinExistence type="inferred from homology"/>
<dbReference type="InterPro" id="IPR001680">
    <property type="entry name" value="WD40_rpt"/>
</dbReference>
<evidence type="ECO:0000313" key="5">
    <source>
        <dbReference type="EMBL" id="KAJ1983111.1"/>
    </source>
</evidence>
<evidence type="ECO:0000256" key="2">
    <source>
        <dbReference type="ARBA" id="ARBA00022737"/>
    </source>
</evidence>
<dbReference type="Proteomes" id="UP001151582">
    <property type="component" value="Unassembled WGS sequence"/>
</dbReference>
<evidence type="ECO:0000256" key="1">
    <source>
        <dbReference type="ARBA" id="ARBA00022574"/>
    </source>
</evidence>
<evidence type="ECO:0000256" key="4">
    <source>
        <dbReference type="PROSITE-ProRule" id="PRU00221"/>
    </source>
</evidence>
<dbReference type="InterPro" id="IPR011047">
    <property type="entry name" value="Quinoprotein_ADH-like_sf"/>
</dbReference>
<dbReference type="CDD" id="cd00200">
    <property type="entry name" value="WD40"/>
    <property type="match status" value="1"/>
</dbReference>